<evidence type="ECO:0000256" key="9">
    <source>
        <dbReference type="SAM" id="Phobius"/>
    </source>
</evidence>
<feature type="domain" description="EGF-like" evidence="11">
    <location>
        <begin position="980"/>
        <end position="1018"/>
    </location>
</feature>
<evidence type="ECO:0000256" key="5">
    <source>
        <dbReference type="ARBA" id="ARBA00023180"/>
    </source>
</evidence>
<dbReference type="InterPro" id="IPR000742">
    <property type="entry name" value="EGF"/>
</dbReference>
<dbReference type="InterPro" id="IPR026823">
    <property type="entry name" value="cEGF"/>
</dbReference>
<dbReference type="FunFam" id="2.10.25.10:FF:000038">
    <property type="entry name" value="Fibrillin 2"/>
    <property type="match status" value="1"/>
</dbReference>
<dbReference type="GO" id="GO:0008083">
    <property type="term" value="F:growth factor activity"/>
    <property type="evidence" value="ECO:0007669"/>
    <property type="project" value="TreeGrafter"/>
</dbReference>
<dbReference type="PANTHER" id="PTHR46513">
    <property type="entry name" value="VITELLOGENIN RECEPTOR-LIKE PROTEIN-RELATED-RELATED"/>
    <property type="match status" value="1"/>
</dbReference>
<feature type="chain" id="PRO_5003242726" evidence="10">
    <location>
        <begin position="23"/>
        <end position="1220"/>
    </location>
</feature>
<feature type="repeat" description="LDL-receptor class B" evidence="7">
    <location>
        <begin position="568"/>
        <end position="610"/>
    </location>
</feature>
<dbReference type="InterPro" id="IPR050778">
    <property type="entry name" value="Cueball_EGF_LRP_Nidogen"/>
</dbReference>
<dbReference type="InterPro" id="IPR049883">
    <property type="entry name" value="NOTCH1_EGF-like"/>
</dbReference>
<name>E9NX15_BUBBU</name>
<accession>E9NX15</accession>
<dbReference type="AlphaFoldDB" id="E9NX15"/>
<comment type="caution">
    <text evidence="6">Lacks conserved residue(s) required for the propagation of feature annotation.</text>
</comment>
<evidence type="ECO:0000256" key="3">
    <source>
        <dbReference type="ARBA" id="ARBA00022737"/>
    </source>
</evidence>
<keyword evidence="9" id="KW-0812">Transmembrane</keyword>
<dbReference type="GO" id="GO:0060070">
    <property type="term" value="P:canonical Wnt signaling pathway"/>
    <property type="evidence" value="ECO:0007669"/>
    <property type="project" value="TreeGrafter"/>
</dbReference>
<feature type="disulfide bond" evidence="6">
    <location>
        <begin position="989"/>
        <end position="1006"/>
    </location>
</feature>
<dbReference type="FunFam" id="2.120.10.30:FF:000028">
    <property type="entry name" value="Pro-epidermal growth factor"/>
    <property type="match status" value="1"/>
</dbReference>
<dbReference type="SMART" id="SM00179">
    <property type="entry name" value="EGF_CA"/>
    <property type="match status" value="5"/>
</dbReference>
<protein>
    <submittedName>
        <fullName evidence="12">Epidermal growth factor</fullName>
    </submittedName>
</protein>
<dbReference type="InterPro" id="IPR000033">
    <property type="entry name" value="LDLR_classB_rpt"/>
</dbReference>
<dbReference type="PROSITE" id="PS50026">
    <property type="entry name" value="EGF_3"/>
    <property type="match status" value="1"/>
</dbReference>
<feature type="region of interest" description="Disordered" evidence="8">
    <location>
        <begin position="1201"/>
        <end position="1220"/>
    </location>
</feature>
<keyword evidence="5" id="KW-0325">Glycoprotein</keyword>
<evidence type="ECO:0000256" key="4">
    <source>
        <dbReference type="ARBA" id="ARBA00023157"/>
    </source>
</evidence>
<dbReference type="PROSITE" id="PS01186">
    <property type="entry name" value="EGF_2"/>
    <property type="match status" value="3"/>
</dbReference>
<dbReference type="GO" id="GO:0017147">
    <property type="term" value="F:Wnt-protein binding"/>
    <property type="evidence" value="ECO:0007669"/>
    <property type="project" value="TreeGrafter"/>
</dbReference>
<proteinExistence type="evidence at transcript level"/>
<dbReference type="SUPFAM" id="SSF63825">
    <property type="entry name" value="YWTD domain"/>
    <property type="match status" value="2"/>
</dbReference>
<dbReference type="SMART" id="SM00135">
    <property type="entry name" value="LY"/>
    <property type="match status" value="8"/>
</dbReference>
<gene>
    <name evidence="12" type="primary">EGF</name>
</gene>
<dbReference type="Pfam" id="PF07645">
    <property type="entry name" value="EGF_CA"/>
    <property type="match status" value="1"/>
</dbReference>
<dbReference type="PROSITE" id="PS00022">
    <property type="entry name" value="EGF_1"/>
    <property type="match status" value="1"/>
</dbReference>
<evidence type="ECO:0000259" key="11">
    <source>
        <dbReference type="PROSITE" id="PS50026"/>
    </source>
</evidence>
<dbReference type="GO" id="GO:0005886">
    <property type="term" value="C:plasma membrane"/>
    <property type="evidence" value="ECO:0007669"/>
    <property type="project" value="TreeGrafter"/>
</dbReference>
<evidence type="ECO:0000256" key="7">
    <source>
        <dbReference type="PROSITE-ProRule" id="PRU00461"/>
    </source>
</evidence>
<dbReference type="InterPro" id="IPR011042">
    <property type="entry name" value="6-blade_b-propeller_TolB-like"/>
</dbReference>
<feature type="repeat" description="LDL-receptor class B" evidence="7">
    <location>
        <begin position="525"/>
        <end position="567"/>
    </location>
</feature>
<evidence type="ECO:0000256" key="2">
    <source>
        <dbReference type="ARBA" id="ARBA00022729"/>
    </source>
</evidence>
<dbReference type="SMART" id="SM00181">
    <property type="entry name" value="EGF"/>
    <property type="match status" value="8"/>
</dbReference>
<dbReference type="Gene3D" id="2.120.10.30">
    <property type="entry name" value="TolB, C-terminal domain"/>
    <property type="match status" value="2"/>
</dbReference>
<dbReference type="Pfam" id="PF14670">
    <property type="entry name" value="FXa_inhibition"/>
    <property type="match status" value="1"/>
</dbReference>
<dbReference type="GO" id="GO:0007173">
    <property type="term" value="P:epidermal growth factor receptor signaling pathway"/>
    <property type="evidence" value="ECO:0007669"/>
    <property type="project" value="TreeGrafter"/>
</dbReference>
<dbReference type="GO" id="GO:0008284">
    <property type="term" value="P:positive regulation of cell population proliferation"/>
    <property type="evidence" value="ECO:0007669"/>
    <property type="project" value="TreeGrafter"/>
</dbReference>
<dbReference type="FunFam" id="2.10.25.10:FF:000254">
    <property type="entry name" value="Pro-epidermal growth factor"/>
    <property type="match status" value="1"/>
</dbReference>
<dbReference type="CDD" id="cd00054">
    <property type="entry name" value="EGF_CA"/>
    <property type="match status" value="1"/>
</dbReference>
<evidence type="ECO:0000256" key="10">
    <source>
        <dbReference type="SAM" id="SignalP"/>
    </source>
</evidence>
<dbReference type="GO" id="GO:0042813">
    <property type="term" value="F:Wnt receptor activity"/>
    <property type="evidence" value="ECO:0007669"/>
    <property type="project" value="TreeGrafter"/>
</dbReference>
<reference evidence="12" key="1">
    <citation type="submission" date="2010-12" db="EMBL/GenBank/DDBJ databases">
        <authorList>
            <person name="Sharma A."/>
            <person name="Kanwar S.S."/>
            <person name="Vijh R.K."/>
        </authorList>
    </citation>
    <scope>NUCLEOTIDE SEQUENCE</scope>
</reference>
<dbReference type="PROSITE" id="PS51120">
    <property type="entry name" value="LDLRB"/>
    <property type="match status" value="4"/>
</dbReference>
<feature type="repeat" description="LDL-receptor class B" evidence="7">
    <location>
        <begin position="611"/>
        <end position="654"/>
    </location>
</feature>
<keyword evidence="2 10" id="KW-0732">Signal</keyword>
<keyword evidence="3" id="KW-0677">Repeat</keyword>
<keyword evidence="1 6" id="KW-0245">EGF-like domain</keyword>
<evidence type="ECO:0000313" key="12">
    <source>
        <dbReference type="EMBL" id="ADW95820.1"/>
    </source>
</evidence>
<dbReference type="EMBL" id="HQ823615">
    <property type="protein sequence ID" value="ADW95820.1"/>
    <property type="molecule type" value="mRNA"/>
</dbReference>
<feature type="signal peptide" evidence="10">
    <location>
        <begin position="1"/>
        <end position="22"/>
    </location>
</feature>
<organism evidence="12">
    <name type="scientific">Bubalus bubalis</name>
    <name type="common">Domestic water buffalo</name>
    <dbReference type="NCBI Taxonomy" id="89462"/>
    <lineage>
        <taxon>Eukaryota</taxon>
        <taxon>Metazoa</taxon>
        <taxon>Chordata</taxon>
        <taxon>Craniata</taxon>
        <taxon>Vertebrata</taxon>
        <taxon>Euteleostomi</taxon>
        <taxon>Mammalia</taxon>
        <taxon>Eutheria</taxon>
        <taxon>Laurasiatheria</taxon>
        <taxon>Artiodactyla</taxon>
        <taxon>Ruminantia</taxon>
        <taxon>Pecora</taxon>
        <taxon>Bovidae</taxon>
        <taxon>Bovinae</taxon>
        <taxon>Bubalus</taxon>
    </lineage>
</organism>
<evidence type="ECO:0000256" key="1">
    <source>
        <dbReference type="ARBA" id="ARBA00022536"/>
    </source>
</evidence>
<dbReference type="GO" id="GO:0043410">
    <property type="term" value="P:positive regulation of MAPK cascade"/>
    <property type="evidence" value="ECO:0007669"/>
    <property type="project" value="TreeGrafter"/>
</dbReference>
<dbReference type="InterPro" id="IPR001881">
    <property type="entry name" value="EGF-like_Ca-bd_dom"/>
</dbReference>
<dbReference type="PANTHER" id="PTHR46513:SF5">
    <property type="entry name" value="PRO-EPIDERMAL GROWTH FACTOR"/>
    <property type="match status" value="1"/>
</dbReference>
<dbReference type="Pfam" id="PF00058">
    <property type="entry name" value="Ldl_recept_b"/>
    <property type="match status" value="2"/>
</dbReference>
<sequence length="1220" mass="134535">MLHLLVIVLLVVFKFSFVSLSALQHWNCPEGSPSGNGNSTCAGLVPFLIFSHGNSICRIDLEGTNYEQLVADAGISVIMDFHYNEERIYWVDLERQLLQRVHLNGRRQEKAYDIDKNVSGMAINWINEELIWSNQQEGIITVTDRKGNNSWVLLSALKYPANIAVDPVARFMFWSSEVAGSLHRADLGGMEVKLLLETSETITAVSLDMLDKRLFWIQYHRGGGDPRICSCDYDGGSVLFSKYSLRHNLLAASFFGDCIFYSTWKKKTIWIANKHTGKDMVKITLNSLFVPPSGIKVVRPLVQPKAEGDAWASDQKLCKLKKGNCSGSMCEQEPKSQVCTCAEGYTLSQDGKNCEDVSECAFRNHGYTDDCENIPGSYYCTCPEGYVLLPDGKWCHQLISCPSNMSECSQDCVLTSDGPICSCPEGSVLDTDGKICSGCSSPDNGGCSQLCTPLSPVSWKCGCLPGYDLQLDKKSCRPSGPPPFLLFANSQDIRYMHFDGTDYGTLVHQQIIGMVFTLDHDPVENKIYFAHTVLKWIERANMDASQRGRLIEEEVGLPEGLAVDWIGHKLYWTDRGKSLIEGSDLNGKYCEIIIKEGISQPRGNAVHPMAKRLFWTDMGINPRIESSSLQGSGRLVIASSDLVWPSGIAVDYLTDKLYWCDAKQSVIEMSNLDGSKCRRLPQKDVGHSFAVAVFEDHVWFSDWTMPSIIRMNKRTGKNSVRLPGSMLKPSSLVVVHPLAKPGADPCLHQNGGCEHICKERFETAQCLCHEGFVKAPDGKMCLALDGHRILADHMTNCSGANLSSEVLPLDILAGSRELDYNMAESQHLPVAEMMVSGIIKTDAMGCGTRAECLSEGADVTCQCLKGFAGDGKQCSDVDGCEMGLSVCPPTSPKCVNTEGGYVCRHSEGYQGDGIHCLDIDEHRRGVHSCGENATCTNMEENHTCTRAGGLSEPGQICPDSTLMSHLGKNGHNFLKKCFPEYTPNFEGYCLNGHVCIYFGIDNLFSCHCPVGYAGKRCEYADFDGWDPHCAGRGHQWNVSLVAVRVLVLAFLLLPGLCRAHYYYRTQKWLLKNPKNPCEEPSGDVIRSRPADGEVGLPSCPQPWFVVVKEHQNLGNGRPPEALKKGLAADVGQFSPLDPASLEQSSWRTEPQMYMGTEHGGCIASSNDRGSGDQRVKCSFHLISEGARPIAEGLGESCPLPSAHPLWQQRSPHQMELTLKT</sequence>
<evidence type="ECO:0000256" key="8">
    <source>
        <dbReference type="SAM" id="MobiDB-lite"/>
    </source>
</evidence>
<feature type="disulfide bond" evidence="6">
    <location>
        <begin position="1008"/>
        <end position="1017"/>
    </location>
</feature>
<keyword evidence="9" id="KW-1133">Transmembrane helix</keyword>
<keyword evidence="4 6" id="KW-1015">Disulfide bond</keyword>
<dbReference type="SUPFAM" id="SSF57184">
    <property type="entry name" value="Growth factor receptor domain"/>
    <property type="match status" value="3"/>
</dbReference>
<dbReference type="InterPro" id="IPR009030">
    <property type="entry name" value="Growth_fac_rcpt_cys_sf"/>
</dbReference>
<dbReference type="FunFam" id="2.120.10.30:FF:000036">
    <property type="entry name" value="Pro-epidermal growth factor"/>
    <property type="match status" value="1"/>
</dbReference>
<evidence type="ECO:0000256" key="6">
    <source>
        <dbReference type="PROSITE-ProRule" id="PRU00076"/>
    </source>
</evidence>
<dbReference type="GO" id="GO:0005509">
    <property type="term" value="F:calcium ion binding"/>
    <property type="evidence" value="ECO:0007669"/>
    <property type="project" value="InterPro"/>
</dbReference>
<keyword evidence="9" id="KW-0472">Membrane</keyword>
<dbReference type="Pfam" id="PF12662">
    <property type="entry name" value="cEGF"/>
    <property type="match status" value="1"/>
</dbReference>
<feature type="repeat" description="LDL-receptor class B" evidence="7">
    <location>
        <begin position="655"/>
        <end position="697"/>
    </location>
</feature>
<dbReference type="Gene3D" id="2.10.25.10">
    <property type="entry name" value="Laminin"/>
    <property type="match status" value="6"/>
</dbReference>
<feature type="transmembrane region" description="Helical" evidence="9">
    <location>
        <begin position="1036"/>
        <end position="1057"/>
    </location>
</feature>